<evidence type="ECO:0000256" key="2">
    <source>
        <dbReference type="SAM" id="Phobius"/>
    </source>
</evidence>
<dbReference type="AlphaFoldDB" id="A0A183CGV4"/>
<sequence length="249" mass="28582">MIASPRPPSPSVDRDVEDIRRALREMHRTLYKWHGAAENVTERVNSPLNKFDTALGTIRSDVANIRNSVMDMTGNFPSQLIWLAFLLLLDLLIMAFAFFVLFKIVEGMREIGRQRRIVREAETKRLVEEGGGVWRRRRRFDAENSTKPSDSHAEKDAGQCDFDSSPLNYEQMPCRPLKLPRSILKLQPLAPKIMHSMETLAMATASPPTAKETIVEFNDQKKLKSESAQSKRWPNDEEVRTELLTKDHH</sequence>
<evidence type="ECO:0000256" key="1">
    <source>
        <dbReference type="SAM" id="MobiDB-lite"/>
    </source>
</evidence>
<evidence type="ECO:0000313" key="4">
    <source>
        <dbReference type="WBParaSite" id="GPLIN_001210900"/>
    </source>
</evidence>
<proteinExistence type="predicted"/>
<organism evidence="3 4">
    <name type="scientific">Globodera pallida</name>
    <name type="common">Potato cyst nematode worm</name>
    <name type="synonym">Heterodera pallida</name>
    <dbReference type="NCBI Taxonomy" id="36090"/>
    <lineage>
        <taxon>Eukaryota</taxon>
        <taxon>Metazoa</taxon>
        <taxon>Ecdysozoa</taxon>
        <taxon>Nematoda</taxon>
        <taxon>Chromadorea</taxon>
        <taxon>Rhabditida</taxon>
        <taxon>Tylenchina</taxon>
        <taxon>Tylenchomorpha</taxon>
        <taxon>Tylenchoidea</taxon>
        <taxon>Heteroderidae</taxon>
        <taxon>Heteroderinae</taxon>
        <taxon>Globodera</taxon>
    </lineage>
</organism>
<dbReference type="Proteomes" id="UP000050741">
    <property type="component" value="Unassembled WGS sequence"/>
</dbReference>
<reference evidence="4" key="3">
    <citation type="submission" date="2016-06" db="UniProtKB">
        <authorList>
            <consortium name="WormBaseParasite"/>
        </authorList>
    </citation>
    <scope>IDENTIFICATION</scope>
</reference>
<feature type="transmembrane region" description="Helical" evidence="2">
    <location>
        <begin position="80"/>
        <end position="105"/>
    </location>
</feature>
<feature type="region of interest" description="Disordered" evidence="1">
    <location>
        <begin position="218"/>
        <end position="249"/>
    </location>
</feature>
<feature type="compositionally biased region" description="Basic and acidic residues" evidence="1">
    <location>
        <begin position="140"/>
        <end position="158"/>
    </location>
</feature>
<protein>
    <submittedName>
        <fullName evidence="4">Uncharacterized protein</fullName>
    </submittedName>
</protein>
<feature type="compositionally biased region" description="Basic and acidic residues" evidence="1">
    <location>
        <begin position="233"/>
        <end position="249"/>
    </location>
</feature>
<keyword evidence="2" id="KW-0812">Transmembrane</keyword>
<name>A0A183CGV4_GLOPA</name>
<accession>A0A183CGV4</accession>
<keyword evidence="3" id="KW-1185">Reference proteome</keyword>
<dbReference type="WBParaSite" id="GPLIN_001210900">
    <property type="protein sequence ID" value="GPLIN_001210900"/>
    <property type="gene ID" value="GPLIN_001210900"/>
</dbReference>
<reference evidence="3" key="1">
    <citation type="submission" date="2013-12" db="EMBL/GenBank/DDBJ databases">
        <authorList>
            <person name="Aslett M."/>
        </authorList>
    </citation>
    <scope>NUCLEOTIDE SEQUENCE [LARGE SCALE GENOMIC DNA]</scope>
    <source>
        <strain evidence="3">Lindley</strain>
    </source>
</reference>
<keyword evidence="2" id="KW-0472">Membrane</keyword>
<reference evidence="3" key="2">
    <citation type="submission" date="2014-05" db="EMBL/GenBank/DDBJ databases">
        <title>The genome and life-stage specific transcriptomes of Globodera pallida elucidate key aspects of plant parasitism by a cyst nematode.</title>
        <authorList>
            <person name="Cotton J.A."/>
            <person name="Lilley C.J."/>
            <person name="Jones L.M."/>
            <person name="Kikuchi T."/>
            <person name="Reid A.J."/>
            <person name="Thorpe P."/>
            <person name="Tsai I.J."/>
            <person name="Beasley H."/>
            <person name="Blok V."/>
            <person name="Cock P.J.A."/>
            <person name="Van den Akker S.E."/>
            <person name="Holroyd N."/>
            <person name="Hunt M."/>
            <person name="Mantelin S."/>
            <person name="Naghra H."/>
            <person name="Pain A."/>
            <person name="Palomares-Rius J.E."/>
            <person name="Zarowiecki M."/>
            <person name="Berriman M."/>
            <person name="Jones J.T."/>
            <person name="Urwin P.E."/>
        </authorList>
    </citation>
    <scope>NUCLEOTIDE SEQUENCE [LARGE SCALE GENOMIC DNA]</scope>
    <source>
        <strain evidence="3">Lindley</strain>
    </source>
</reference>
<evidence type="ECO:0000313" key="3">
    <source>
        <dbReference type="Proteomes" id="UP000050741"/>
    </source>
</evidence>
<keyword evidence="2" id="KW-1133">Transmembrane helix</keyword>
<feature type="region of interest" description="Disordered" evidence="1">
    <location>
        <begin position="139"/>
        <end position="162"/>
    </location>
</feature>